<evidence type="ECO:0000256" key="2">
    <source>
        <dbReference type="SAM" id="Phobius"/>
    </source>
</evidence>
<feature type="transmembrane region" description="Helical" evidence="2">
    <location>
        <begin position="15"/>
        <end position="34"/>
    </location>
</feature>
<dbReference type="FunFam" id="3.30.40.10:FF:000388">
    <property type="entry name" value="Putative RING zinc finger domain superfamily protein"/>
    <property type="match status" value="1"/>
</dbReference>
<keyword evidence="2" id="KW-0812">Transmembrane</keyword>
<dbReference type="GO" id="GO:0008270">
    <property type="term" value="F:zinc ion binding"/>
    <property type="evidence" value="ECO:0007669"/>
    <property type="project" value="UniProtKB-KW"/>
</dbReference>
<keyword evidence="1" id="KW-0862">Zinc</keyword>
<evidence type="ECO:0000259" key="3">
    <source>
        <dbReference type="PROSITE" id="PS50089"/>
    </source>
</evidence>
<feature type="domain" description="RING-type" evidence="3">
    <location>
        <begin position="75"/>
        <end position="117"/>
    </location>
</feature>
<dbReference type="PANTHER" id="PTHR47662:SF1">
    <property type="entry name" value="RING-TYPE DOMAIN-CONTAINING PROTEIN"/>
    <property type="match status" value="1"/>
</dbReference>
<name>A0A199UBV7_MANES</name>
<dbReference type="Gene3D" id="3.30.40.10">
    <property type="entry name" value="Zinc/RING finger domain, C3HC4 (zinc finger)"/>
    <property type="match status" value="1"/>
</dbReference>
<organism evidence="4">
    <name type="scientific">Manihot esculenta</name>
    <name type="common">Cassava</name>
    <name type="synonym">Jatropha manihot</name>
    <dbReference type="NCBI Taxonomy" id="3983"/>
    <lineage>
        <taxon>Eukaryota</taxon>
        <taxon>Viridiplantae</taxon>
        <taxon>Streptophyta</taxon>
        <taxon>Embryophyta</taxon>
        <taxon>Tracheophyta</taxon>
        <taxon>Spermatophyta</taxon>
        <taxon>Magnoliopsida</taxon>
        <taxon>eudicotyledons</taxon>
        <taxon>Gunneridae</taxon>
        <taxon>Pentapetalae</taxon>
        <taxon>rosids</taxon>
        <taxon>fabids</taxon>
        <taxon>Malpighiales</taxon>
        <taxon>Euphorbiaceae</taxon>
        <taxon>Crotonoideae</taxon>
        <taxon>Manihoteae</taxon>
        <taxon>Manihot</taxon>
    </lineage>
</organism>
<evidence type="ECO:0000313" key="4">
    <source>
        <dbReference type="EMBL" id="OAY22149.1"/>
    </source>
</evidence>
<dbReference type="SMART" id="SM00184">
    <property type="entry name" value="RING"/>
    <property type="match status" value="1"/>
</dbReference>
<keyword evidence="1" id="KW-0479">Metal-binding</keyword>
<dbReference type="Pfam" id="PF13639">
    <property type="entry name" value="zf-RING_2"/>
    <property type="match status" value="1"/>
</dbReference>
<dbReference type="CDD" id="cd16473">
    <property type="entry name" value="RING-H2_RNF103"/>
    <property type="match status" value="1"/>
</dbReference>
<accession>A0A199UBV7</accession>
<sequence>MESLSQVFTSLKTIAILYINLLLLKLVSAIHSLIKRFSGKRVLTTTQFLNYLEEKNPAVRYKKVPMRRRETAPECAVCLSEFSGDESVRDLKCKHVFHKDCLDKWMLQCRSTCPLCRTKVLPDKVVATYRRLKDDEIEYDRNNQEMVFLVYRLDGNGFLSFFW</sequence>
<protein>
    <recommendedName>
        <fullName evidence="3">RING-type domain-containing protein</fullName>
    </recommendedName>
</protein>
<dbReference type="SUPFAM" id="SSF57850">
    <property type="entry name" value="RING/U-box"/>
    <property type="match status" value="1"/>
</dbReference>
<proteinExistence type="predicted"/>
<keyword evidence="2" id="KW-1133">Transmembrane helix</keyword>
<dbReference type="AlphaFoldDB" id="A0A199UBV7"/>
<dbReference type="InterPro" id="IPR001841">
    <property type="entry name" value="Znf_RING"/>
</dbReference>
<gene>
    <name evidence="4" type="ORF">MANES_S024800</name>
</gene>
<reference evidence="4" key="1">
    <citation type="submission" date="2016-02" db="EMBL/GenBank/DDBJ databases">
        <title>WGS assembly of Manihot esculenta.</title>
        <authorList>
            <person name="Bredeson J.V."/>
            <person name="Prochnik S.E."/>
            <person name="Lyons J.B."/>
            <person name="Schmutz J."/>
            <person name="Grimwood J."/>
            <person name="Vrebalov J."/>
            <person name="Bart R.S."/>
            <person name="Amuge T."/>
            <person name="Ferguson M.E."/>
            <person name="Green R."/>
            <person name="Putnam N."/>
            <person name="Stites J."/>
            <person name="Rounsley S."/>
            <person name="Rokhsar D.S."/>
        </authorList>
    </citation>
    <scope>NUCLEOTIDE SEQUENCE [LARGE SCALE GENOMIC DNA]</scope>
    <source>
        <tissue evidence="4">Leaf</tissue>
    </source>
</reference>
<evidence type="ECO:0000256" key="1">
    <source>
        <dbReference type="PROSITE-ProRule" id="PRU00175"/>
    </source>
</evidence>
<dbReference type="Gramene" id="Manes.13G088405.1.v8.1">
    <property type="protein sequence ID" value="Manes.13G088405.1.v8.1.CDS.1"/>
    <property type="gene ID" value="Manes.13G088405.v8.1"/>
</dbReference>
<keyword evidence="1" id="KW-0863">Zinc-finger</keyword>
<keyword evidence="2" id="KW-0472">Membrane</keyword>
<dbReference type="PANTHER" id="PTHR47662">
    <property type="entry name" value="RING-TYPE DOMAIN-CONTAINING PROTEIN"/>
    <property type="match status" value="1"/>
</dbReference>
<dbReference type="PROSITE" id="PS50089">
    <property type="entry name" value="ZF_RING_2"/>
    <property type="match status" value="1"/>
</dbReference>
<dbReference type="EMBL" id="KV450493">
    <property type="protein sequence ID" value="OAY22149.1"/>
    <property type="molecule type" value="Genomic_DNA"/>
</dbReference>
<dbReference type="InterPro" id="IPR013083">
    <property type="entry name" value="Znf_RING/FYVE/PHD"/>
</dbReference>